<dbReference type="PIRSF" id="PIRSF006232">
    <property type="entry name" value="Pirin"/>
    <property type="match status" value="1"/>
</dbReference>
<feature type="domain" description="Pirin C-terminal" evidence="5">
    <location>
        <begin position="183"/>
        <end position="284"/>
    </location>
</feature>
<evidence type="ECO:0000256" key="1">
    <source>
        <dbReference type="ARBA" id="ARBA00008416"/>
    </source>
</evidence>
<feature type="domain" description="Pirin N-terminal" evidence="4">
    <location>
        <begin position="21"/>
        <end position="127"/>
    </location>
</feature>
<protein>
    <submittedName>
        <fullName evidence="6">Pirin family protein</fullName>
    </submittedName>
</protein>
<feature type="binding site" evidence="2">
    <location>
        <position position="105"/>
    </location>
    <ligand>
        <name>Fe cation</name>
        <dbReference type="ChEBI" id="CHEBI:24875"/>
    </ligand>
</feature>
<dbReference type="GO" id="GO:0046872">
    <property type="term" value="F:metal ion binding"/>
    <property type="evidence" value="ECO:0007669"/>
    <property type="project" value="UniProtKB-KW"/>
</dbReference>
<dbReference type="Pfam" id="PF02678">
    <property type="entry name" value="Pirin"/>
    <property type="match status" value="1"/>
</dbReference>
<evidence type="ECO:0000259" key="4">
    <source>
        <dbReference type="Pfam" id="PF02678"/>
    </source>
</evidence>
<dbReference type="SUPFAM" id="SSF51182">
    <property type="entry name" value="RmlC-like cupins"/>
    <property type="match status" value="1"/>
</dbReference>
<dbReference type="InterPro" id="IPR011051">
    <property type="entry name" value="RmlC_Cupin_sf"/>
</dbReference>
<dbReference type="InterPro" id="IPR008778">
    <property type="entry name" value="Pirin_C_dom"/>
</dbReference>
<dbReference type="RefSeq" id="WP_313984059.1">
    <property type="nucleotide sequence ID" value="NZ_JASJOS010000012.1"/>
</dbReference>
<proteinExistence type="inferred from homology"/>
<dbReference type="Gene3D" id="2.60.120.10">
    <property type="entry name" value="Jelly Rolls"/>
    <property type="match status" value="2"/>
</dbReference>
<feature type="binding site" evidence="2">
    <location>
        <position position="61"/>
    </location>
    <ligand>
        <name>Fe cation</name>
        <dbReference type="ChEBI" id="CHEBI:24875"/>
    </ligand>
</feature>
<name>A0AAE3QWD2_9BACT</name>
<dbReference type="AlphaFoldDB" id="A0AAE3QWD2"/>
<feature type="binding site" evidence="2">
    <location>
        <position position="107"/>
    </location>
    <ligand>
        <name>Fe cation</name>
        <dbReference type="ChEBI" id="CHEBI:24875"/>
    </ligand>
</feature>
<comment type="similarity">
    <text evidence="1 3">Belongs to the pirin family.</text>
</comment>
<organism evidence="6 7">
    <name type="scientific">Xanthocytophaga flava</name>
    <dbReference type="NCBI Taxonomy" id="3048013"/>
    <lineage>
        <taxon>Bacteria</taxon>
        <taxon>Pseudomonadati</taxon>
        <taxon>Bacteroidota</taxon>
        <taxon>Cytophagia</taxon>
        <taxon>Cytophagales</taxon>
        <taxon>Rhodocytophagaceae</taxon>
        <taxon>Xanthocytophaga</taxon>
    </lineage>
</organism>
<evidence type="ECO:0000256" key="2">
    <source>
        <dbReference type="PIRSR" id="PIRSR006232-1"/>
    </source>
</evidence>
<dbReference type="CDD" id="cd02909">
    <property type="entry name" value="cupin_pirin_N"/>
    <property type="match status" value="1"/>
</dbReference>
<dbReference type="InterPro" id="IPR014710">
    <property type="entry name" value="RmlC-like_jellyroll"/>
</dbReference>
<comment type="caution">
    <text evidence="6">The sequence shown here is derived from an EMBL/GenBank/DDBJ whole genome shotgun (WGS) entry which is preliminary data.</text>
</comment>
<evidence type="ECO:0000259" key="5">
    <source>
        <dbReference type="Pfam" id="PF05726"/>
    </source>
</evidence>
<gene>
    <name evidence="6" type="ORF">QNI16_24805</name>
</gene>
<dbReference type="InterPro" id="IPR003829">
    <property type="entry name" value="Pirin_N_dom"/>
</dbReference>
<dbReference type="InterPro" id="IPR053186">
    <property type="entry name" value="QDO-related"/>
</dbReference>
<dbReference type="Pfam" id="PF05726">
    <property type="entry name" value="Pirin_C"/>
    <property type="match status" value="1"/>
</dbReference>
<accession>A0AAE3QWD2</accession>
<evidence type="ECO:0000256" key="3">
    <source>
        <dbReference type="RuleBase" id="RU003457"/>
    </source>
</evidence>
<keyword evidence="2" id="KW-0479">Metal-binding</keyword>
<feature type="binding site" evidence="2">
    <location>
        <position position="63"/>
    </location>
    <ligand>
        <name>Fe cation</name>
        <dbReference type="ChEBI" id="CHEBI:24875"/>
    </ligand>
</feature>
<dbReference type="InterPro" id="IPR012093">
    <property type="entry name" value="Pirin"/>
</dbReference>
<comment type="cofactor">
    <cofactor evidence="2">
        <name>Fe cation</name>
        <dbReference type="ChEBI" id="CHEBI:24875"/>
    </cofactor>
    <text evidence="2">Binds 1 Fe cation per subunit.</text>
</comment>
<evidence type="ECO:0000313" key="7">
    <source>
        <dbReference type="Proteomes" id="UP001241110"/>
    </source>
</evidence>
<evidence type="ECO:0000313" key="6">
    <source>
        <dbReference type="EMBL" id="MDJ1483743.1"/>
    </source>
</evidence>
<dbReference type="PANTHER" id="PTHR43594">
    <property type="entry name" value="QUERCETIN 2,3-DIOXYGENASE"/>
    <property type="match status" value="1"/>
</dbReference>
<keyword evidence="2" id="KW-0408">Iron</keyword>
<dbReference type="EMBL" id="JASJOS010000012">
    <property type="protein sequence ID" value="MDJ1483743.1"/>
    <property type="molecule type" value="Genomic_DNA"/>
</dbReference>
<dbReference type="PANTHER" id="PTHR43594:SF1">
    <property type="entry name" value="QUERCETIN 2,3-DIOXYGENASE PA2418-RELATED"/>
    <property type="match status" value="1"/>
</dbReference>
<reference evidence="6" key="1">
    <citation type="submission" date="2023-05" db="EMBL/GenBank/DDBJ databases">
        <authorList>
            <person name="Zhang X."/>
        </authorList>
    </citation>
    <scope>NUCLEOTIDE SEQUENCE</scope>
    <source>
        <strain evidence="6">YF14B1</strain>
    </source>
</reference>
<sequence>MKKNISVTYNGTQATVGKLQVNRMLPNYYANTVGPFVFLDYVYPYQQKPETPEAPDGKFAHPHRGIATFSYLFSGELEHYDSQGNYGIVSAGGAQWMNAGNGIIHDEHLSQAFQKNGGVLHSLQFWINLPAKKKAEVPAYLAVQPQDVPEIELADGAGKLRVLIGDYEGYASPVVTFTRQFIFHIRINPNQTFHFEAESGLEYAAFIPTTSIQIDGNEYGNSELLVFSEEGTSLDFTNTHNEVVDLILFGGEPYQEPIAAEGPFVMNSRLEVAEAYRDFFAGKYGKIAYTH</sequence>
<dbReference type="Proteomes" id="UP001241110">
    <property type="component" value="Unassembled WGS sequence"/>
</dbReference>